<feature type="region of interest" description="Disordered" evidence="1">
    <location>
        <begin position="245"/>
        <end position="266"/>
    </location>
</feature>
<proteinExistence type="predicted"/>
<organism evidence="2 3">
    <name type="scientific">Amycolatopsis echigonensis</name>
    <dbReference type="NCBI Taxonomy" id="2576905"/>
    <lineage>
        <taxon>Bacteria</taxon>
        <taxon>Bacillati</taxon>
        <taxon>Actinomycetota</taxon>
        <taxon>Actinomycetes</taxon>
        <taxon>Pseudonocardiales</taxon>
        <taxon>Pseudonocardiaceae</taxon>
        <taxon>Amycolatopsis</taxon>
    </lineage>
</organism>
<gene>
    <name evidence="2" type="ORF">ATK30_8618</name>
</gene>
<accession>A0A2N3WUU1</accession>
<dbReference type="AlphaFoldDB" id="A0A2N3WUU1"/>
<keyword evidence="3" id="KW-1185">Reference proteome</keyword>
<sequence>MTCSGETYGCRRRAASCAAAARSCSSVAVCGYWDARDGYARRPSSSAGVDTPSSAALSGRVIPSGMFELYVGVATAAIKEPATYSRPNRFSRALSRPAQGACHDCPSSLPFEPMQNTGLAPECGLSDRIAFCPCDIAHPPRRSVHRGLHRQARRLRHQHVRQLQRTRAVAPARRAQRPRVKIDTKSPSLTVKTQIVDLDSSPPLALEPRTLRLIVASHFSQISFNPAGTFAIHDYLVQRLLTSVGSTRPHQPGAAPQQRLRAGYRR</sequence>
<evidence type="ECO:0000313" key="2">
    <source>
        <dbReference type="EMBL" id="PKV97631.1"/>
    </source>
</evidence>
<evidence type="ECO:0000256" key="1">
    <source>
        <dbReference type="SAM" id="MobiDB-lite"/>
    </source>
</evidence>
<name>A0A2N3WUU1_9PSEU</name>
<protein>
    <submittedName>
        <fullName evidence="2">Uncharacterized protein</fullName>
    </submittedName>
</protein>
<dbReference type="Proteomes" id="UP000233750">
    <property type="component" value="Unassembled WGS sequence"/>
</dbReference>
<evidence type="ECO:0000313" key="3">
    <source>
        <dbReference type="Proteomes" id="UP000233750"/>
    </source>
</evidence>
<reference evidence="2 3" key="1">
    <citation type="submission" date="2017-12" db="EMBL/GenBank/DDBJ databases">
        <title>Sequencing the genomes of 1000 Actinobacteria strains.</title>
        <authorList>
            <person name="Klenk H.-P."/>
        </authorList>
    </citation>
    <scope>NUCLEOTIDE SEQUENCE [LARGE SCALE GENOMIC DNA]</scope>
    <source>
        <strain evidence="2 3">DSM 45165</strain>
    </source>
</reference>
<comment type="caution">
    <text evidence="2">The sequence shown here is derived from an EMBL/GenBank/DDBJ whole genome shotgun (WGS) entry which is preliminary data.</text>
</comment>
<dbReference type="EMBL" id="PJMY01000003">
    <property type="protein sequence ID" value="PKV97631.1"/>
    <property type="molecule type" value="Genomic_DNA"/>
</dbReference>